<dbReference type="Pfam" id="PF03466">
    <property type="entry name" value="LysR_substrate"/>
    <property type="match status" value="1"/>
</dbReference>
<protein>
    <submittedName>
        <fullName evidence="6">LysR family transcriptional regulator</fullName>
    </submittedName>
</protein>
<dbReference type="PANTHER" id="PTHR30126">
    <property type="entry name" value="HTH-TYPE TRANSCRIPTIONAL REGULATOR"/>
    <property type="match status" value="1"/>
</dbReference>
<dbReference type="SUPFAM" id="SSF53850">
    <property type="entry name" value="Periplasmic binding protein-like II"/>
    <property type="match status" value="1"/>
</dbReference>
<gene>
    <name evidence="6" type="ORF">ACFO8Q_05540</name>
</gene>
<proteinExistence type="inferred from homology"/>
<dbReference type="PRINTS" id="PR00039">
    <property type="entry name" value="HTHLYSR"/>
</dbReference>
<evidence type="ECO:0000259" key="5">
    <source>
        <dbReference type="PROSITE" id="PS50931"/>
    </source>
</evidence>
<sequence length="303" mass="34454">MELRHLNTFKVVAEMRGFTRAAELLGYAQSSVTAQIQALEEELGTPLFDRLGKKVVLTEAGRRLLPFAQEMLKLQASVKEVIHTDTTPSGTLTIGAIESLAAYRLPAILQEYKKLYPQVKIILKPSVCWEMRNQVRNGELDLAFVLDAEVEAPDLVTEKLVRERMALIAPPDHPLAAKEWIEAKDLENETLLQTETGCSYRMQFEQYLQRYGVVHSGNLEFWNIEAIKNCVMCDIGISFLPMITVESELKDQKLALLQWDETAVQVATQMVYHKAKWMSPALTEFIRIVRKHAEGWRSSYSSP</sequence>
<accession>A0ABV9PXR6</accession>
<keyword evidence="7" id="KW-1185">Reference proteome</keyword>
<dbReference type="EMBL" id="JBHSHC010000033">
    <property type="protein sequence ID" value="MFC4766830.1"/>
    <property type="molecule type" value="Genomic_DNA"/>
</dbReference>
<dbReference type="Proteomes" id="UP001596002">
    <property type="component" value="Unassembled WGS sequence"/>
</dbReference>
<comment type="similarity">
    <text evidence="1">Belongs to the LysR transcriptional regulatory family.</text>
</comment>
<feature type="domain" description="HTH lysR-type" evidence="5">
    <location>
        <begin position="1"/>
        <end position="58"/>
    </location>
</feature>
<dbReference type="Pfam" id="PF00126">
    <property type="entry name" value="HTH_1"/>
    <property type="match status" value="1"/>
</dbReference>
<reference evidence="7" key="1">
    <citation type="journal article" date="2019" name="Int. J. Syst. Evol. Microbiol.">
        <title>The Global Catalogue of Microorganisms (GCM) 10K type strain sequencing project: providing services to taxonomists for standard genome sequencing and annotation.</title>
        <authorList>
            <consortium name="The Broad Institute Genomics Platform"/>
            <consortium name="The Broad Institute Genome Sequencing Center for Infectious Disease"/>
            <person name="Wu L."/>
            <person name="Ma J."/>
        </authorList>
    </citation>
    <scope>NUCLEOTIDE SEQUENCE [LARGE SCALE GENOMIC DNA]</scope>
    <source>
        <strain evidence="7">WYCCWR 12678</strain>
    </source>
</reference>
<dbReference type="SUPFAM" id="SSF46785">
    <property type="entry name" value="Winged helix' DNA-binding domain"/>
    <property type="match status" value="1"/>
</dbReference>
<dbReference type="PROSITE" id="PS50931">
    <property type="entry name" value="HTH_LYSR"/>
    <property type="match status" value="1"/>
</dbReference>
<keyword evidence="4" id="KW-0804">Transcription</keyword>
<evidence type="ECO:0000256" key="4">
    <source>
        <dbReference type="ARBA" id="ARBA00023163"/>
    </source>
</evidence>
<dbReference type="CDD" id="cd05466">
    <property type="entry name" value="PBP2_LTTR_substrate"/>
    <property type="match status" value="1"/>
</dbReference>
<dbReference type="InterPro" id="IPR036390">
    <property type="entry name" value="WH_DNA-bd_sf"/>
</dbReference>
<evidence type="ECO:0000256" key="1">
    <source>
        <dbReference type="ARBA" id="ARBA00009437"/>
    </source>
</evidence>
<evidence type="ECO:0000256" key="2">
    <source>
        <dbReference type="ARBA" id="ARBA00023015"/>
    </source>
</evidence>
<organism evidence="6 7">
    <name type="scientific">Effusibacillus consociatus</name>
    <dbReference type="NCBI Taxonomy" id="1117041"/>
    <lineage>
        <taxon>Bacteria</taxon>
        <taxon>Bacillati</taxon>
        <taxon>Bacillota</taxon>
        <taxon>Bacilli</taxon>
        <taxon>Bacillales</taxon>
        <taxon>Alicyclobacillaceae</taxon>
        <taxon>Effusibacillus</taxon>
    </lineage>
</organism>
<keyword evidence="2" id="KW-0805">Transcription regulation</keyword>
<dbReference type="Gene3D" id="3.40.190.290">
    <property type="match status" value="1"/>
</dbReference>
<evidence type="ECO:0000256" key="3">
    <source>
        <dbReference type="ARBA" id="ARBA00023125"/>
    </source>
</evidence>
<evidence type="ECO:0000313" key="7">
    <source>
        <dbReference type="Proteomes" id="UP001596002"/>
    </source>
</evidence>
<dbReference type="PANTHER" id="PTHR30126:SF100">
    <property type="entry name" value="LYSR-FAMILY TRANSCRIPTIONAL REGULATOR"/>
    <property type="match status" value="1"/>
</dbReference>
<name>A0ABV9PXR6_9BACL</name>
<evidence type="ECO:0000313" key="6">
    <source>
        <dbReference type="EMBL" id="MFC4766830.1"/>
    </source>
</evidence>
<keyword evidence="3" id="KW-0238">DNA-binding</keyword>
<dbReference type="InterPro" id="IPR000847">
    <property type="entry name" value="LysR_HTH_N"/>
</dbReference>
<dbReference type="InterPro" id="IPR036388">
    <property type="entry name" value="WH-like_DNA-bd_sf"/>
</dbReference>
<comment type="caution">
    <text evidence="6">The sequence shown here is derived from an EMBL/GenBank/DDBJ whole genome shotgun (WGS) entry which is preliminary data.</text>
</comment>
<dbReference type="Gene3D" id="1.10.10.10">
    <property type="entry name" value="Winged helix-like DNA-binding domain superfamily/Winged helix DNA-binding domain"/>
    <property type="match status" value="1"/>
</dbReference>
<dbReference type="RefSeq" id="WP_380024724.1">
    <property type="nucleotide sequence ID" value="NZ_JBHSHC010000033.1"/>
</dbReference>
<dbReference type="InterPro" id="IPR005119">
    <property type="entry name" value="LysR_subst-bd"/>
</dbReference>